<feature type="domain" description="Response regulatory" evidence="3">
    <location>
        <begin position="5"/>
        <end position="118"/>
    </location>
</feature>
<dbReference type="AlphaFoldDB" id="A0A7M3MCD8"/>
<dbReference type="InterPro" id="IPR050595">
    <property type="entry name" value="Bact_response_regulator"/>
</dbReference>
<dbReference type="InterPro" id="IPR001789">
    <property type="entry name" value="Sig_transdc_resp-reg_receiver"/>
</dbReference>
<dbReference type="Gene3D" id="3.40.50.2300">
    <property type="match status" value="1"/>
</dbReference>
<dbReference type="RefSeq" id="WP_144303957.1">
    <property type="nucleotide sequence ID" value="NZ_QMIE01000015.1"/>
</dbReference>
<evidence type="ECO:0000313" key="4">
    <source>
        <dbReference type="EMBL" id="TVM15632.1"/>
    </source>
</evidence>
<dbReference type="Proteomes" id="UP000448292">
    <property type="component" value="Unassembled WGS sequence"/>
</dbReference>
<evidence type="ECO:0000256" key="2">
    <source>
        <dbReference type="PROSITE-ProRule" id="PRU00169"/>
    </source>
</evidence>
<evidence type="ECO:0000256" key="1">
    <source>
        <dbReference type="ARBA" id="ARBA00022553"/>
    </source>
</evidence>
<evidence type="ECO:0000313" key="5">
    <source>
        <dbReference type="Proteomes" id="UP000448292"/>
    </source>
</evidence>
<dbReference type="SUPFAM" id="SSF52172">
    <property type="entry name" value="CheY-like"/>
    <property type="match status" value="1"/>
</dbReference>
<proteinExistence type="predicted"/>
<accession>A0A7M3MCD8</accession>
<keyword evidence="1 2" id="KW-0597">Phosphoprotein</keyword>
<dbReference type="PANTHER" id="PTHR44591">
    <property type="entry name" value="STRESS RESPONSE REGULATOR PROTEIN 1"/>
    <property type="match status" value="1"/>
</dbReference>
<reference evidence="4 5" key="1">
    <citation type="submission" date="2018-06" db="EMBL/GenBank/DDBJ databases">
        <title>Complete genome of Desulfovibrio indonesiensis P37SLT.</title>
        <authorList>
            <person name="Crispim J.S."/>
            <person name="Vidigal P.M.P."/>
            <person name="Silva L.C.F."/>
            <person name="Laguardia C.N."/>
            <person name="Araujo L.C."/>
            <person name="Dias R.S."/>
            <person name="Sousa M.P."/>
            <person name="Paula S.O."/>
            <person name="Silva C."/>
        </authorList>
    </citation>
    <scope>NUCLEOTIDE SEQUENCE [LARGE SCALE GENOMIC DNA]</scope>
    <source>
        <strain evidence="4 5">P37SLT</strain>
    </source>
</reference>
<dbReference type="InterPro" id="IPR011006">
    <property type="entry name" value="CheY-like_superfamily"/>
</dbReference>
<gene>
    <name evidence="4" type="ORF">DPQ33_14625</name>
</gene>
<evidence type="ECO:0000259" key="3">
    <source>
        <dbReference type="PROSITE" id="PS50110"/>
    </source>
</evidence>
<keyword evidence="5" id="KW-1185">Reference proteome</keyword>
<dbReference type="GO" id="GO:0000160">
    <property type="term" value="P:phosphorelay signal transduction system"/>
    <property type="evidence" value="ECO:0007669"/>
    <property type="project" value="InterPro"/>
</dbReference>
<feature type="modified residue" description="4-aspartylphosphate" evidence="2">
    <location>
        <position position="55"/>
    </location>
</feature>
<dbReference type="OrthoDB" id="9790791at2"/>
<dbReference type="SMART" id="SM00448">
    <property type="entry name" value="REC"/>
    <property type="match status" value="1"/>
</dbReference>
<comment type="caution">
    <text evidence="4">The sequence shown here is derived from an EMBL/GenBank/DDBJ whole genome shotgun (WGS) entry which is preliminary data.</text>
</comment>
<dbReference type="PANTHER" id="PTHR44591:SF3">
    <property type="entry name" value="RESPONSE REGULATORY DOMAIN-CONTAINING PROTEIN"/>
    <property type="match status" value="1"/>
</dbReference>
<name>A0A7M3MCD8_9BACT</name>
<organism evidence="4 5">
    <name type="scientific">Oceanidesulfovibrio indonesiensis</name>
    <dbReference type="NCBI Taxonomy" id="54767"/>
    <lineage>
        <taxon>Bacteria</taxon>
        <taxon>Pseudomonadati</taxon>
        <taxon>Thermodesulfobacteriota</taxon>
        <taxon>Desulfovibrionia</taxon>
        <taxon>Desulfovibrionales</taxon>
        <taxon>Desulfovibrionaceae</taxon>
        <taxon>Oceanidesulfovibrio</taxon>
    </lineage>
</organism>
<dbReference type="EMBL" id="QMIE01000015">
    <property type="protein sequence ID" value="TVM15632.1"/>
    <property type="molecule type" value="Genomic_DNA"/>
</dbReference>
<dbReference type="PROSITE" id="PS50110">
    <property type="entry name" value="RESPONSE_REGULATORY"/>
    <property type="match status" value="1"/>
</dbReference>
<sequence>MNPKNVMIVEDEAITALYLERNIARLGYDVCHVTDTGEDAISYAREHDIDCIIMDIRLKGAMDGIDAAAIINRGIPVIYYSAFVDAETMGRVQSQPHSAFLEKPAPFEMIARSIESAVN</sequence>
<dbReference type="Pfam" id="PF00072">
    <property type="entry name" value="Response_reg"/>
    <property type="match status" value="1"/>
</dbReference>
<protein>
    <submittedName>
        <fullName evidence="4">Response regulator</fullName>
    </submittedName>
</protein>